<proteinExistence type="inferred from homology"/>
<evidence type="ECO:0000256" key="4">
    <source>
        <dbReference type="ARBA" id="ARBA00022840"/>
    </source>
</evidence>
<dbReference type="GO" id="GO:0003951">
    <property type="term" value="F:NAD+ kinase activity"/>
    <property type="evidence" value="ECO:0007669"/>
    <property type="project" value="UniProtKB-UniRule"/>
</dbReference>
<keyword evidence="5 8" id="KW-0521">NADP</keyword>
<evidence type="ECO:0000256" key="8">
    <source>
        <dbReference type="HAMAP-Rule" id="MF_00361"/>
    </source>
</evidence>
<dbReference type="InterPro" id="IPR002504">
    <property type="entry name" value="NADK"/>
</dbReference>
<dbReference type="SUPFAM" id="SSF111331">
    <property type="entry name" value="NAD kinase/diacylglycerol kinase-like"/>
    <property type="match status" value="1"/>
</dbReference>
<feature type="binding site" evidence="8">
    <location>
        <position position="170"/>
    </location>
    <ligand>
        <name>NAD(+)</name>
        <dbReference type="ChEBI" id="CHEBI:57540"/>
    </ligand>
</feature>
<feature type="binding site" evidence="8">
    <location>
        <begin position="66"/>
        <end position="67"/>
    </location>
    <ligand>
        <name>NAD(+)</name>
        <dbReference type="ChEBI" id="CHEBI:57540"/>
    </ligand>
</feature>
<dbReference type="GO" id="GO:0046872">
    <property type="term" value="F:metal ion binding"/>
    <property type="evidence" value="ECO:0007669"/>
    <property type="project" value="UniProtKB-UniRule"/>
</dbReference>
<dbReference type="InterPro" id="IPR017438">
    <property type="entry name" value="ATP-NAD_kinase_N"/>
</dbReference>
<dbReference type="OrthoDB" id="9774737at2"/>
<dbReference type="InterPro" id="IPR017437">
    <property type="entry name" value="ATP-NAD_kinase_PpnK-typ_C"/>
</dbReference>
<comment type="catalytic activity">
    <reaction evidence="7 8">
        <text>NAD(+) + ATP = ADP + NADP(+) + H(+)</text>
        <dbReference type="Rhea" id="RHEA:18629"/>
        <dbReference type="ChEBI" id="CHEBI:15378"/>
        <dbReference type="ChEBI" id="CHEBI:30616"/>
        <dbReference type="ChEBI" id="CHEBI:57540"/>
        <dbReference type="ChEBI" id="CHEBI:58349"/>
        <dbReference type="ChEBI" id="CHEBI:456216"/>
        <dbReference type="EC" id="2.7.1.23"/>
    </reaction>
</comment>
<feature type="binding site" evidence="8">
    <location>
        <begin position="140"/>
        <end position="141"/>
    </location>
    <ligand>
        <name>NAD(+)</name>
        <dbReference type="ChEBI" id="CHEBI:57540"/>
    </ligand>
</feature>
<dbReference type="PANTHER" id="PTHR20275">
    <property type="entry name" value="NAD KINASE"/>
    <property type="match status" value="1"/>
</dbReference>
<comment type="similarity">
    <text evidence="8">Belongs to the NAD kinase family.</text>
</comment>
<comment type="caution">
    <text evidence="8">Lacks conserved residue(s) required for the propagation of feature annotation.</text>
</comment>
<keyword evidence="6 8" id="KW-0520">NAD</keyword>
<evidence type="ECO:0000313" key="10">
    <source>
        <dbReference type="Proteomes" id="UP000322876"/>
    </source>
</evidence>
<keyword evidence="10" id="KW-1185">Reference proteome</keyword>
<dbReference type="GO" id="GO:0005524">
    <property type="term" value="F:ATP binding"/>
    <property type="evidence" value="ECO:0007669"/>
    <property type="project" value="UniProtKB-KW"/>
</dbReference>
<dbReference type="GO" id="GO:0005737">
    <property type="term" value="C:cytoplasm"/>
    <property type="evidence" value="ECO:0007669"/>
    <property type="project" value="UniProtKB-SubCell"/>
</dbReference>
<dbReference type="GO" id="GO:0019674">
    <property type="term" value="P:NAD+ metabolic process"/>
    <property type="evidence" value="ECO:0007669"/>
    <property type="project" value="InterPro"/>
</dbReference>
<evidence type="ECO:0000256" key="1">
    <source>
        <dbReference type="ARBA" id="ARBA00022679"/>
    </source>
</evidence>
<dbReference type="Pfam" id="PF01513">
    <property type="entry name" value="NAD_kinase"/>
    <property type="match status" value="1"/>
</dbReference>
<dbReference type="GO" id="GO:0006741">
    <property type="term" value="P:NADP+ biosynthetic process"/>
    <property type="evidence" value="ECO:0007669"/>
    <property type="project" value="UniProtKB-UniRule"/>
</dbReference>
<keyword evidence="1 8" id="KW-0808">Transferase</keyword>
<dbReference type="RefSeq" id="WP_149265418.1">
    <property type="nucleotide sequence ID" value="NZ_VFJB01000002.1"/>
</dbReference>
<reference evidence="9 10" key="1">
    <citation type="submission" date="2019-06" db="EMBL/GenBank/DDBJ databases">
        <title>Genomic insights into carbon and energy metabolism of Deferribacter autotrophicus revealed new metabolic traits in the phylum Deferribacteres.</title>
        <authorList>
            <person name="Slobodkin A.I."/>
            <person name="Slobodkina G.B."/>
            <person name="Allioux M."/>
            <person name="Alain K."/>
            <person name="Jebbar M."/>
            <person name="Shadrin V."/>
            <person name="Kublanov I.V."/>
            <person name="Toshchakov S.V."/>
            <person name="Bonch-Osmolovskaya E.A."/>
        </authorList>
    </citation>
    <scope>NUCLEOTIDE SEQUENCE [LARGE SCALE GENOMIC DNA]</scope>
    <source>
        <strain evidence="9 10">SL50</strain>
    </source>
</reference>
<feature type="binding site" evidence="8">
    <location>
        <position position="240"/>
    </location>
    <ligand>
        <name>NAD(+)</name>
        <dbReference type="ChEBI" id="CHEBI:57540"/>
    </ligand>
</feature>
<feature type="binding site" evidence="8">
    <location>
        <position position="168"/>
    </location>
    <ligand>
        <name>NAD(+)</name>
        <dbReference type="ChEBI" id="CHEBI:57540"/>
    </ligand>
</feature>
<dbReference type="HAMAP" id="MF_00361">
    <property type="entry name" value="NAD_kinase"/>
    <property type="match status" value="1"/>
</dbReference>
<keyword evidence="3 8" id="KW-0418">Kinase</keyword>
<feature type="binding site" evidence="8">
    <location>
        <position position="151"/>
    </location>
    <ligand>
        <name>NAD(+)</name>
        <dbReference type="ChEBI" id="CHEBI:57540"/>
    </ligand>
</feature>
<comment type="caution">
    <text evidence="9">The sequence shown here is derived from an EMBL/GenBank/DDBJ whole genome shotgun (WGS) entry which is preliminary data.</text>
</comment>
<protein>
    <recommendedName>
        <fullName evidence="8">NAD kinase</fullName>
        <ecNumber evidence="8">2.7.1.23</ecNumber>
    </recommendedName>
    <alternativeName>
        <fullName evidence="8">ATP-dependent NAD kinase</fullName>
    </alternativeName>
</protein>
<evidence type="ECO:0000256" key="6">
    <source>
        <dbReference type="ARBA" id="ARBA00023027"/>
    </source>
</evidence>
<dbReference type="Pfam" id="PF20143">
    <property type="entry name" value="NAD_kinase_C"/>
    <property type="match status" value="1"/>
</dbReference>
<accession>A0A5A8F7S1</accession>
<dbReference type="Gene3D" id="2.60.200.30">
    <property type="entry name" value="Probable inorganic polyphosphate/atp-NAD kinase, domain 2"/>
    <property type="match status" value="1"/>
</dbReference>
<keyword evidence="2 8" id="KW-0547">Nucleotide-binding</keyword>
<dbReference type="FunFam" id="2.60.200.30:FF:000009">
    <property type="entry name" value="Poly(P)/ATP NAD kinase"/>
    <property type="match status" value="1"/>
</dbReference>
<keyword evidence="8" id="KW-0963">Cytoplasm</keyword>
<dbReference type="GO" id="GO:0051287">
    <property type="term" value="F:NAD binding"/>
    <property type="evidence" value="ECO:0007669"/>
    <property type="project" value="UniProtKB-ARBA"/>
</dbReference>
<evidence type="ECO:0000256" key="2">
    <source>
        <dbReference type="ARBA" id="ARBA00022741"/>
    </source>
</evidence>
<dbReference type="AlphaFoldDB" id="A0A5A8F7S1"/>
<comment type="subcellular location">
    <subcellularLocation>
        <location evidence="8">Cytoplasm</location>
    </subcellularLocation>
</comment>
<keyword evidence="4 8" id="KW-0067">ATP-binding</keyword>
<name>A0A5A8F7S1_9BACT</name>
<dbReference type="Proteomes" id="UP000322876">
    <property type="component" value="Unassembled WGS sequence"/>
</dbReference>
<dbReference type="Gene3D" id="3.40.50.10330">
    <property type="entry name" value="Probable inorganic polyphosphate/atp-NAD kinase, domain 1"/>
    <property type="match status" value="1"/>
</dbReference>
<evidence type="ECO:0000256" key="3">
    <source>
        <dbReference type="ARBA" id="ARBA00022777"/>
    </source>
</evidence>
<feature type="active site" description="Proton acceptor" evidence="8">
    <location>
        <position position="66"/>
    </location>
</feature>
<dbReference type="InterPro" id="IPR016064">
    <property type="entry name" value="NAD/diacylglycerol_kinase_sf"/>
</dbReference>
<dbReference type="EC" id="2.7.1.23" evidence="8"/>
<evidence type="ECO:0000256" key="7">
    <source>
        <dbReference type="ARBA" id="ARBA00047925"/>
    </source>
</evidence>
<evidence type="ECO:0000313" key="9">
    <source>
        <dbReference type="EMBL" id="KAA0259163.1"/>
    </source>
</evidence>
<comment type="function">
    <text evidence="8">Involved in the regulation of the intracellular balance of NAD and NADP, and is a key enzyme in the biosynthesis of NADP. Catalyzes specifically the phosphorylation on 2'-hydroxyl of the adenosine moiety of NAD to yield NADP.</text>
</comment>
<sequence>MNNIALIAKPHSETAKPVAQKIYTFLKEKNKNILLDERAASVLNLPSNSDEEIKENSELIIVLGGDGTLISAIRLIDSKDIPILGINLGRLGFLTETKVNEAIQTLENILADNYKCEKRMKLHGEILNNDNDNFQMEVLNDIVIHKGALARIIEMDVFINDMFVNTYRSDGLIIATPTGSTAYSLAAGGPIVFPTMDSILITPICPHSLTLRPIIIPDDSIIKIVIKSEDEKIFITFDGQIGKKLEKGDKILIKKSTNFARLIIPQNRNYFSLLREKLNWGNK</sequence>
<comment type="cofactor">
    <cofactor evidence="8">
        <name>a divalent metal cation</name>
        <dbReference type="ChEBI" id="CHEBI:60240"/>
    </cofactor>
</comment>
<gene>
    <name evidence="8" type="primary">nadK</name>
    <name evidence="9" type="ORF">FHQ18_01550</name>
</gene>
<evidence type="ECO:0000256" key="5">
    <source>
        <dbReference type="ARBA" id="ARBA00022857"/>
    </source>
</evidence>
<dbReference type="EMBL" id="VFJB01000002">
    <property type="protein sequence ID" value="KAA0259163.1"/>
    <property type="molecule type" value="Genomic_DNA"/>
</dbReference>
<dbReference type="PANTHER" id="PTHR20275:SF0">
    <property type="entry name" value="NAD KINASE"/>
    <property type="match status" value="1"/>
</dbReference>
<organism evidence="9 10">
    <name type="scientific">Deferribacter autotrophicus</name>
    <dbReference type="NCBI Taxonomy" id="500465"/>
    <lineage>
        <taxon>Bacteria</taxon>
        <taxon>Pseudomonadati</taxon>
        <taxon>Deferribacterota</taxon>
        <taxon>Deferribacteres</taxon>
        <taxon>Deferribacterales</taxon>
        <taxon>Deferribacteraceae</taxon>
        <taxon>Deferribacter</taxon>
    </lineage>
</organism>